<feature type="non-terminal residue" evidence="1">
    <location>
        <position position="1"/>
    </location>
</feature>
<evidence type="ECO:0000313" key="1">
    <source>
        <dbReference type="EMBL" id="CAK0874706.1"/>
    </source>
</evidence>
<evidence type="ECO:0000313" key="2">
    <source>
        <dbReference type="Proteomes" id="UP001189429"/>
    </source>
</evidence>
<feature type="non-terminal residue" evidence="1">
    <location>
        <position position="291"/>
    </location>
</feature>
<comment type="caution">
    <text evidence="1">The sequence shown here is derived from an EMBL/GenBank/DDBJ whole genome shotgun (WGS) entry which is preliminary data.</text>
</comment>
<organism evidence="1 2">
    <name type="scientific">Prorocentrum cordatum</name>
    <dbReference type="NCBI Taxonomy" id="2364126"/>
    <lineage>
        <taxon>Eukaryota</taxon>
        <taxon>Sar</taxon>
        <taxon>Alveolata</taxon>
        <taxon>Dinophyceae</taxon>
        <taxon>Prorocentrales</taxon>
        <taxon>Prorocentraceae</taxon>
        <taxon>Prorocentrum</taxon>
    </lineage>
</organism>
<protein>
    <submittedName>
        <fullName evidence="1">Uncharacterized protein</fullName>
    </submittedName>
</protein>
<gene>
    <name evidence="1" type="ORF">PCOR1329_LOCUS59531</name>
</gene>
<dbReference type="EMBL" id="CAUYUJ010017423">
    <property type="protein sequence ID" value="CAK0874706.1"/>
    <property type="molecule type" value="Genomic_DNA"/>
</dbReference>
<keyword evidence="2" id="KW-1185">Reference proteome</keyword>
<proteinExistence type="predicted"/>
<dbReference type="Proteomes" id="UP001189429">
    <property type="component" value="Unassembled WGS sequence"/>
</dbReference>
<accession>A0ABN9VRA9</accession>
<name>A0ABN9VRA9_9DINO</name>
<reference evidence="1" key="1">
    <citation type="submission" date="2023-10" db="EMBL/GenBank/DDBJ databases">
        <authorList>
            <person name="Chen Y."/>
            <person name="Shah S."/>
            <person name="Dougan E. K."/>
            <person name="Thang M."/>
            <person name="Chan C."/>
        </authorList>
    </citation>
    <scope>NUCLEOTIDE SEQUENCE [LARGE SCALE GENOMIC DNA]</scope>
</reference>
<sequence>GAGAEMSGNAVVVLRSSESAAPGLVPIVVWGLEFEVAGPRVHPPGSPFPILNACLMSLDPWLLAPPRYPESRTDLTNPVRTYPRRPVLAWEKERALKRSQETRLTNRKSGTAMGLHPHNMDWTSAVRSGRSFLENGTARASARKTFSLAEGMISDRAQRGEMSLLGALDSDPMPRDLFGEMHFEGKGDYGGRQLTAAQLDYKLGAFEMRAALCAGLPRELTENVRVAVFALLVMPGADARPGGARALPAHRLSAPVQDIARHGVLVFRPHCGEMVQVAAARVDMPNMAMSL</sequence>